<proteinExistence type="predicted"/>
<evidence type="ECO:0000313" key="1">
    <source>
        <dbReference type="EMBL" id="KZT25980.1"/>
    </source>
</evidence>
<dbReference type="OrthoDB" id="2205812at2759"/>
<dbReference type="STRING" id="1314782.A0A165T162"/>
<name>A0A165T162_9AGAM</name>
<dbReference type="Proteomes" id="UP000076761">
    <property type="component" value="Unassembled WGS sequence"/>
</dbReference>
<dbReference type="AlphaFoldDB" id="A0A165T162"/>
<sequence>MLRIARKHGVAFAPAQLSPGLKKQLPAFYHLGAPPRTYKAPKISCLLHNHKLRTVSELITTSRRLSDAPGRGRHNPRRNCRCPPCTNDRLMGCEHPHKCALTAHTILDSLSPKTNPASHPPRDNLTLTHCRLEKNRQARRERGNITFDPSITTKSNIAECFRVFVSPNDVPLTPAYRLQHP</sequence>
<protein>
    <submittedName>
        <fullName evidence="1">Uncharacterized protein</fullName>
    </submittedName>
</protein>
<gene>
    <name evidence="1" type="ORF">NEOLEDRAFT_1047745</name>
</gene>
<keyword evidence="2" id="KW-1185">Reference proteome</keyword>
<feature type="non-terminal residue" evidence="1">
    <location>
        <position position="181"/>
    </location>
</feature>
<reference evidence="1 2" key="1">
    <citation type="journal article" date="2016" name="Mol. Biol. Evol.">
        <title>Comparative Genomics of Early-Diverging Mushroom-Forming Fungi Provides Insights into the Origins of Lignocellulose Decay Capabilities.</title>
        <authorList>
            <person name="Nagy L.G."/>
            <person name="Riley R."/>
            <person name="Tritt A."/>
            <person name="Adam C."/>
            <person name="Daum C."/>
            <person name="Floudas D."/>
            <person name="Sun H."/>
            <person name="Yadav J.S."/>
            <person name="Pangilinan J."/>
            <person name="Larsson K.H."/>
            <person name="Matsuura K."/>
            <person name="Barry K."/>
            <person name="Labutti K."/>
            <person name="Kuo R."/>
            <person name="Ohm R.A."/>
            <person name="Bhattacharya S.S."/>
            <person name="Shirouzu T."/>
            <person name="Yoshinaga Y."/>
            <person name="Martin F.M."/>
            <person name="Grigoriev I.V."/>
            <person name="Hibbett D.S."/>
        </authorList>
    </citation>
    <scope>NUCLEOTIDE SEQUENCE [LARGE SCALE GENOMIC DNA]</scope>
    <source>
        <strain evidence="1 2">HHB14362 ss-1</strain>
    </source>
</reference>
<evidence type="ECO:0000313" key="2">
    <source>
        <dbReference type="Proteomes" id="UP000076761"/>
    </source>
</evidence>
<organism evidence="1 2">
    <name type="scientific">Neolentinus lepideus HHB14362 ss-1</name>
    <dbReference type="NCBI Taxonomy" id="1314782"/>
    <lineage>
        <taxon>Eukaryota</taxon>
        <taxon>Fungi</taxon>
        <taxon>Dikarya</taxon>
        <taxon>Basidiomycota</taxon>
        <taxon>Agaricomycotina</taxon>
        <taxon>Agaricomycetes</taxon>
        <taxon>Gloeophyllales</taxon>
        <taxon>Gloeophyllaceae</taxon>
        <taxon>Neolentinus</taxon>
    </lineage>
</organism>
<accession>A0A165T162</accession>
<dbReference type="EMBL" id="KV425569">
    <property type="protein sequence ID" value="KZT25980.1"/>
    <property type="molecule type" value="Genomic_DNA"/>
</dbReference>
<dbReference type="InParanoid" id="A0A165T162"/>